<dbReference type="AlphaFoldDB" id="A0A6P4I8Y7"/>
<reference evidence="2" key="1">
    <citation type="submission" date="2025-05" db="UniProtKB">
        <authorList>
            <consortium name="RefSeq"/>
        </authorList>
    </citation>
    <scope>NUCLEOTIDE SEQUENCE [LARGE SCALE GENOMIC DNA]</scope>
    <source>
        <strain evidence="2">14028-0561.14</strain>
    </source>
</reference>
<dbReference type="GeneID" id="108072425"/>
<evidence type="ECO:0000256" key="1">
    <source>
        <dbReference type="SAM" id="MobiDB-lite"/>
    </source>
</evidence>
<evidence type="ECO:0000313" key="3">
    <source>
        <dbReference type="RefSeq" id="XP_017019028.1"/>
    </source>
</evidence>
<dbReference type="Proteomes" id="UP001652661">
    <property type="component" value="Chromosome 2R"/>
</dbReference>
<organism evidence="2 3">
    <name type="scientific">Drosophila kikkawai</name>
    <name type="common">Fruit fly</name>
    <dbReference type="NCBI Taxonomy" id="30033"/>
    <lineage>
        <taxon>Eukaryota</taxon>
        <taxon>Metazoa</taxon>
        <taxon>Ecdysozoa</taxon>
        <taxon>Arthropoda</taxon>
        <taxon>Hexapoda</taxon>
        <taxon>Insecta</taxon>
        <taxon>Pterygota</taxon>
        <taxon>Neoptera</taxon>
        <taxon>Endopterygota</taxon>
        <taxon>Diptera</taxon>
        <taxon>Brachycera</taxon>
        <taxon>Muscomorpha</taxon>
        <taxon>Ephydroidea</taxon>
        <taxon>Drosophilidae</taxon>
        <taxon>Drosophila</taxon>
        <taxon>Sophophora</taxon>
    </lineage>
</organism>
<feature type="region of interest" description="Disordered" evidence="1">
    <location>
        <begin position="1"/>
        <end position="57"/>
    </location>
</feature>
<sequence length="57" mass="5679">MPSKKDSAKASKKGGVDAASKKLTADPATSTSMAEATADAPAAKEAKSSKKGKGKKK</sequence>
<accession>A0A6P4I8Y7</accession>
<evidence type="ECO:0000313" key="2">
    <source>
        <dbReference type="Proteomes" id="UP001652661"/>
    </source>
</evidence>
<dbReference type="RefSeq" id="XP_017019028.1">
    <property type="nucleotide sequence ID" value="XM_017163539.3"/>
</dbReference>
<keyword evidence="2" id="KW-1185">Reference proteome</keyword>
<reference evidence="3" key="2">
    <citation type="submission" date="2025-08" db="UniProtKB">
        <authorList>
            <consortium name="RefSeq"/>
        </authorList>
    </citation>
    <scope>IDENTIFICATION</scope>
    <source>
        <strain evidence="3">14028-0561.14</strain>
        <tissue evidence="3">Whole fly</tissue>
    </source>
</reference>
<protein>
    <submittedName>
        <fullName evidence="3">Uncharacterized protein</fullName>
    </submittedName>
</protein>
<gene>
    <name evidence="3" type="primary">LOC108072425</name>
</gene>
<name>A0A6P4I8Y7_DROKI</name>
<proteinExistence type="predicted"/>